<dbReference type="PANTHER" id="PTHR35399">
    <property type="entry name" value="SLR8030 PROTEIN"/>
    <property type="match status" value="1"/>
</dbReference>
<organism evidence="2 3">
    <name type="scientific">Enhygromyxa salina</name>
    <dbReference type="NCBI Taxonomy" id="215803"/>
    <lineage>
        <taxon>Bacteria</taxon>
        <taxon>Pseudomonadati</taxon>
        <taxon>Myxococcota</taxon>
        <taxon>Polyangia</taxon>
        <taxon>Nannocystales</taxon>
        <taxon>Nannocystaceae</taxon>
        <taxon>Enhygromyxa</taxon>
    </lineage>
</organism>
<sequence>MNDASAESARMGKIGRRKFLVTGGSAALAFALISLARRREVAALGPLGALVPDPDQVLDLPEGFQYEILESKGEAMDDRYRVPGRPSGMACFPGSNGTLILMRNHEVSVGDHDDGPYAPGQDPSAQAYETAGMGGVTRLVIDASSYARISSNLVLVGTARNAGGGVSPWGWLSCESDTEIGGGVRHGYVFRCPADAAGVKAPQRVDGYGRFRHAAACVDPSNNYVYLTENRTDSCLYRFVPNNALDPFTGTLQALAVVNIDGYETDDMSEDQVLEIHWVTIAHPDPDADTVREQGHSKGAARFVRGEGIWFHEGQVYFCARRGGEAGIGQIFRLIDGESKTLELILASSDAGVLDSPDALTVAPWGDVFMSEDGDGDQYIRWIDGFGAVRDFARNAKSSGELSGVCFSPDAKALFVNMQADGLTLVITGPFPMVAPEPGDGGGDDEGDGGDEGDGEGSGEGHGDGDGDGDDQGADEGESGADESGDFGDELGEDGDAGDAGDAGSGPYIDYDRARLGYLDDCNCTSEAADDPGLAIAGTVAAALAVRAHLVRPDES</sequence>
<feature type="compositionally biased region" description="Acidic residues" evidence="1">
    <location>
        <begin position="466"/>
        <end position="499"/>
    </location>
</feature>
<reference evidence="2 3" key="1">
    <citation type="submission" date="2014-12" db="EMBL/GenBank/DDBJ databases">
        <title>Genome assembly of Enhygromyxa salina DSM 15201.</title>
        <authorList>
            <person name="Sharma G."/>
            <person name="Subramanian S."/>
        </authorList>
    </citation>
    <scope>NUCLEOTIDE SEQUENCE [LARGE SCALE GENOMIC DNA]</scope>
    <source>
        <strain evidence="2 3">DSM 15201</strain>
    </source>
</reference>
<evidence type="ECO:0000313" key="2">
    <source>
        <dbReference type="EMBL" id="KIG12987.1"/>
    </source>
</evidence>
<protein>
    <recommendedName>
        <fullName evidence="4">DUF839 domain-containing protein</fullName>
    </recommendedName>
</protein>
<evidence type="ECO:0000256" key="1">
    <source>
        <dbReference type="SAM" id="MobiDB-lite"/>
    </source>
</evidence>
<dbReference type="AlphaFoldDB" id="A0A0C2CYQ4"/>
<evidence type="ECO:0000313" key="3">
    <source>
        <dbReference type="Proteomes" id="UP000031599"/>
    </source>
</evidence>
<gene>
    <name evidence="2" type="ORF">DB30_00821</name>
</gene>
<dbReference type="InterPro" id="IPR008557">
    <property type="entry name" value="PhoX"/>
</dbReference>
<feature type="compositionally biased region" description="Acidic residues" evidence="1">
    <location>
        <begin position="442"/>
        <end position="457"/>
    </location>
</feature>
<dbReference type="SUPFAM" id="SSF75011">
    <property type="entry name" value="3-carboxy-cis,cis-mucoante lactonizing enzyme"/>
    <property type="match status" value="1"/>
</dbReference>
<name>A0A0C2CYQ4_9BACT</name>
<dbReference type="EMBL" id="JMCC02000111">
    <property type="protein sequence ID" value="KIG12987.1"/>
    <property type="molecule type" value="Genomic_DNA"/>
</dbReference>
<dbReference type="PROSITE" id="PS51318">
    <property type="entry name" value="TAT"/>
    <property type="match status" value="1"/>
</dbReference>
<dbReference type="PANTHER" id="PTHR35399:SF4">
    <property type="entry name" value="MEMBRANE PROTEIN"/>
    <property type="match status" value="1"/>
</dbReference>
<proteinExistence type="predicted"/>
<accession>A0A0C2CYQ4</accession>
<dbReference type="Pfam" id="PF05787">
    <property type="entry name" value="PhoX"/>
    <property type="match status" value="2"/>
</dbReference>
<dbReference type="Proteomes" id="UP000031599">
    <property type="component" value="Unassembled WGS sequence"/>
</dbReference>
<comment type="caution">
    <text evidence="2">The sequence shown here is derived from an EMBL/GenBank/DDBJ whole genome shotgun (WGS) entry which is preliminary data.</text>
</comment>
<evidence type="ECO:0008006" key="4">
    <source>
        <dbReference type="Google" id="ProtNLM"/>
    </source>
</evidence>
<feature type="region of interest" description="Disordered" evidence="1">
    <location>
        <begin position="429"/>
        <end position="510"/>
    </location>
</feature>
<dbReference type="InterPro" id="IPR006311">
    <property type="entry name" value="TAT_signal"/>
</dbReference>